<evidence type="ECO:0000313" key="1">
    <source>
        <dbReference type="EMBL" id="KAL0951593.1"/>
    </source>
</evidence>
<keyword evidence="2" id="KW-1185">Reference proteome</keyword>
<sequence length="338" mass="38066">MEENVAWAEEFDSFVDLNRSSQSPSSAVLDLVAVGHDIDNHEILATGSTKMLDAYDVHARRMHAFKDLIMTVHDLVLAHMRRNLMHHDRRFSRAYLSELSSEEHAEALARALSGCIESQPSIKKSSPALDYITEALPKSYHDELLLWLEDGRLLSRSSTAANVPASPLVSAAICSPGTQKPMKRKQPNDDVLDLVTRVERSGDILRRLELICLQKKYTSETSHTLVTITNGQRRFADKVDALSNRWDLLKARRQSYSLKPLPVILTPTSQSLLSLAEDHLRTAVFLHVLLFAQPLQEQMGCTRDKLLETIDRALVPWLEQATDLVDALKRISLKVSSR</sequence>
<protein>
    <submittedName>
        <fullName evidence="1">Uncharacterized protein</fullName>
    </submittedName>
</protein>
<dbReference type="Proteomes" id="UP001556367">
    <property type="component" value="Unassembled WGS sequence"/>
</dbReference>
<proteinExistence type="predicted"/>
<organism evidence="1 2">
    <name type="scientific">Hohenbuehelia grisea</name>
    <dbReference type="NCBI Taxonomy" id="104357"/>
    <lineage>
        <taxon>Eukaryota</taxon>
        <taxon>Fungi</taxon>
        <taxon>Dikarya</taxon>
        <taxon>Basidiomycota</taxon>
        <taxon>Agaricomycotina</taxon>
        <taxon>Agaricomycetes</taxon>
        <taxon>Agaricomycetidae</taxon>
        <taxon>Agaricales</taxon>
        <taxon>Pleurotineae</taxon>
        <taxon>Pleurotaceae</taxon>
        <taxon>Hohenbuehelia</taxon>
    </lineage>
</organism>
<dbReference type="EMBL" id="JASNQZ010000011">
    <property type="protein sequence ID" value="KAL0951593.1"/>
    <property type="molecule type" value="Genomic_DNA"/>
</dbReference>
<accession>A0ABR3J7Z6</accession>
<comment type="caution">
    <text evidence="1">The sequence shown here is derived from an EMBL/GenBank/DDBJ whole genome shotgun (WGS) entry which is preliminary data.</text>
</comment>
<evidence type="ECO:0000313" key="2">
    <source>
        <dbReference type="Proteomes" id="UP001556367"/>
    </source>
</evidence>
<name>A0ABR3J7Z6_9AGAR</name>
<reference evidence="2" key="1">
    <citation type="submission" date="2024-06" db="EMBL/GenBank/DDBJ databases">
        <title>Multi-omics analyses provide insights into the biosynthesis of the anticancer antibiotic pleurotin in Hohenbuehelia grisea.</title>
        <authorList>
            <person name="Weaver J.A."/>
            <person name="Alberti F."/>
        </authorList>
    </citation>
    <scope>NUCLEOTIDE SEQUENCE [LARGE SCALE GENOMIC DNA]</scope>
    <source>
        <strain evidence="2">T-177</strain>
    </source>
</reference>
<gene>
    <name evidence="1" type="ORF">HGRIS_008274</name>
</gene>